<protein>
    <recommendedName>
        <fullName evidence="1">ER-bound oxygenase mpaB/mpaB'/Rubber oxygenase catalytic domain-containing protein</fullName>
    </recommendedName>
</protein>
<comment type="caution">
    <text evidence="2">The sequence shown here is derived from an EMBL/GenBank/DDBJ whole genome shotgun (WGS) entry which is preliminary data.</text>
</comment>
<organism evidence="2 3">
    <name type="scientific">Nocardia rhizosphaerihabitans</name>
    <dbReference type="NCBI Taxonomy" id="1691570"/>
    <lineage>
        <taxon>Bacteria</taxon>
        <taxon>Bacillati</taxon>
        <taxon>Actinomycetota</taxon>
        <taxon>Actinomycetes</taxon>
        <taxon>Mycobacteriales</taxon>
        <taxon>Nocardiaceae</taxon>
        <taxon>Nocardia</taxon>
    </lineage>
</organism>
<evidence type="ECO:0000259" key="1">
    <source>
        <dbReference type="Pfam" id="PF09995"/>
    </source>
</evidence>
<dbReference type="PANTHER" id="PTHR36151">
    <property type="entry name" value="BLR2777 PROTEIN"/>
    <property type="match status" value="1"/>
</dbReference>
<dbReference type="PANTHER" id="PTHR36151:SF3">
    <property type="entry name" value="ER-BOUND OXYGENASE MPAB_MPAB'_RUBBER OXYGENASE CATALYTIC DOMAIN-CONTAINING PROTEIN"/>
    <property type="match status" value="1"/>
</dbReference>
<accession>A0ABQ2KUT0</accession>
<dbReference type="Proteomes" id="UP000658127">
    <property type="component" value="Unassembled WGS sequence"/>
</dbReference>
<dbReference type="InterPro" id="IPR018713">
    <property type="entry name" value="MPAB/Lcp_cat_dom"/>
</dbReference>
<gene>
    <name evidence="2" type="ORF">GCM10011610_55290</name>
</gene>
<name>A0ABQ2KUT0_9NOCA</name>
<proteinExistence type="predicted"/>
<dbReference type="EMBL" id="BMNE01000007">
    <property type="protein sequence ID" value="GGN93417.1"/>
    <property type="molecule type" value="Genomic_DNA"/>
</dbReference>
<reference evidence="3" key="1">
    <citation type="journal article" date="2019" name="Int. J. Syst. Evol. Microbiol.">
        <title>The Global Catalogue of Microorganisms (GCM) 10K type strain sequencing project: providing services to taxonomists for standard genome sequencing and annotation.</title>
        <authorList>
            <consortium name="The Broad Institute Genomics Platform"/>
            <consortium name="The Broad Institute Genome Sequencing Center for Infectious Disease"/>
            <person name="Wu L."/>
            <person name="Ma J."/>
        </authorList>
    </citation>
    <scope>NUCLEOTIDE SEQUENCE [LARGE SCALE GENOMIC DNA]</scope>
    <source>
        <strain evidence="3">CGMCC 4.7329</strain>
    </source>
</reference>
<feature type="domain" description="ER-bound oxygenase mpaB/mpaB'/Rubber oxygenase catalytic" evidence="1">
    <location>
        <begin position="3"/>
        <end position="206"/>
    </location>
</feature>
<dbReference type="Pfam" id="PF09995">
    <property type="entry name" value="MPAB_Lcp_cat"/>
    <property type="match status" value="1"/>
</dbReference>
<evidence type="ECO:0000313" key="2">
    <source>
        <dbReference type="EMBL" id="GGN93417.1"/>
    </source>
</evidence>
<evidence type="ECO:0000313" key="3">
    <source>
        <dbReference type="Proteomes" id="UP000658127"/>
    </source>
</evidence>
<sequence>MLPRAVGLQVLHPVIAPALLEHAPNRLWLHKKRSVSQMIYLAYTGRPADSVIRFAHEHVKGVDDRAQRYHALHPEVFLFQHATYVETLMTAADVFGPPLTTDGREQLYQECCAWYRTYGVSDRLLPPTWPAFTEYFADACATQLRHGPAATELRHQVLRPDEWIVRRLPAGAARAMQHPRAVELFGIRSRPADAAALRAVAVTARAGYSLAPRRIRYVSQARLGPVR</sequence>
<keyword evidence="3" id="KW-1185">Reference proteome</keyword>